<proteinExistence type="predicted"/>
<dbReference type="KEGG" id="cthd:CDO33_01825"/>
<dbReference type="RefSeq" id="WP_103081419.1">
    <property type="nucleotide sequence ID" value="NZ_CP021850.1"/>
</dbReference>
<keyword evidence="2" id="KW-1185">Reference proteome</keyword>
<organism evidence="1 2">
    <name type="scientific">Clostridium thermosuccinogenes</name>
    <dbReference type="NCBI Taxonomy" id="84032"/>
    <lineage>
        <taxon>Bacteria</taxon>
        <taxon>Bacillati</taxon>
        <taxon>Bacillota</taxon>
        <taxon>Clostridia</taxon>
        <taxon>Eubacteriales</taxon>
        <taxon>Clostridiaceae</taxon>
        <taxon>Clostridium</taxon>
    </lineage>
</organism>
<name>A0A2K2EVU3_9CLOT</name>
<evidence type="ECO:0000313" key="2">
    <source>
        <dbReference type="Proteomes" id="UP000236151"/>
    </source>
</evidence>
<dbReference type="InterPro" id="IPR011990">
    <property type="entry name" value="TPR-like_helical_dom_sf"/>
</dbReference>
<protein>
    <recommendedName>
        <fullName evidence="3">Tetratricopeptide repeat protein</fullName>
    </recommendedName>
</protein>
<dbReference type="AlphaFoldDB" id="A0A2K2EVU3"/>
<evidence type="ECO:0000313" key="1">
    <source>
        <dbReference type="EMBL" id="PNT99234.1"/>
    </source>
</evidence>
<sequence length="245" mass="28994">MDIKELESLFARYETGETELFDTLEREYSKLIEENPDNINYIHKYGYLYECLGRSYLLKAEKIYESALFKHKKKNDADYFRIDNQLLSLRNSLGKNKYSIELYKKRILQYPDDTDEYVFLALAYLNADQVQEARKVMEAAEKIISDNGISPYSKANFYEVYGEVCARLGENEKALDYWDKAVTDQFNMGGWFSRAFMFKELGRLEEAASEWKRIINMLEKHHDPHYLEWPKEELAKIEAEIGKKS</sequence>
<dbReference type="Gene3D" id="1.25.40.10">
    <property type="entry name" value="Tetratricopeptide repeat domain"/>
    <property type="match status" value="1"/>
</dbReference>
<accession>A0A2K2EVU3</accession>
<reference evidence="1 2" key="1">
    <citation type="submission" date="2017-06" db="EMBL/GenBank/DDBJ databases">
        <title>Investigating the central metabolism of Clostridium thermosuccinogenes.</title>
        <authorList>
            <person name="Koendjbiharie J.G."/>
            <person name="van Kranenburg R."/>
        </authorList>
    </citation>
    <scope>NUCLEOTIDE SEQUENCE [LARGE SCALE GENOMIC DNA]</scope>
    <source>
        <strain evidence="1 2">DSM 5806</strain>
    </source>
</reference>
<evidence type="ECO:0008006" key="3">
    <source>
        <dbReference type="Google" id="ProtNLM"/>
    </source>
</evidence>
<dbReference type="SUPFAM" id="SSF48452">
    <property type="entry name" value="TPR-like"/>
    <property type="match status" value="1"/>
</dbReference>
<comment type="caution">
    <text evidence="1">The sequence shown here is derived from an EMBL/GenBank/DDBJ whole genome shotgun (WGS) entry which is preliminary data.</text>
</comment>
<dbReference type="EMBL" id="NIOJ01000020">
    <property type="protein sequence ID" value="PNT99234.1"/>
    <property type="molecule type" value="Genomic_DNA"/>
</dbReference>
<dbReference type="Proteomes" id="UP000236151">
    <property type="component" value="Unassembled WGS sequence"/>
</dbReference>
<gene>
    <name evidence="1" type="ORF">CDQ84_09055</name>
</gene>